<protein>
    <submittedName>
        <fullName evidence="1">Uncharacterized protein</fullName>
    </submittedName>
</protein>
<gene>
    <name evidence="1" type="ORF">AVEN_182827_1</name>
</gene>
<dbReference type="EMBL" id="BGPR01034085">
    <property type="protein sequence ID" value="GBO08284.1"/>
    <property type="molecule type" value="Genomic_DNA"/>
</dbReference>
<keyword evidence="2" id="KW-1185">Reference proteome</keyword>
<dbReference type="AlphaFoldDB" id="A0A4Y2U8A6"/>
<accession>A0A4Y2U8A6</accession>
<evidence type="ECO:0000313" key="1">
    <source>
        <dbReference type="EMBL" id="GBO08284.1"/>
    </source>
</evidence>
<dbReference type="Proteomes" id="UP000499080">
    <property type="component" value="Unassembled WGS sequence"/>
</dbReference>
<proteinExistence type="predicted"/>
<sequence length="142" mass="16337">MFCRTNQSEALFMPMSSLFTFRATQPPEIGAMAKITLLHRVAYEKATPSSGLTSLEMKIRNRHVESCVYKNVLELQSSWNTNRAHLPNWTSFGHAYLFCISLWFAKFGQTACRTFPTVSGHVAEHWIQFCSWELIDKDLTKI</sequence>
<reference evidence="1 2" key="1">
    <citation type="journal article" date="2019" name="Sci. Rep.">
        <title>Orb-weaving spider Araneus ventricosus genome elucidates the spidroin gene catalogue.</title>
        <authorList>
            <person name="Kono N."/>
            <person name="Nakamura H."/>
            <person name="Ohtoshi R."/>
            <person name="Moran D.A.P."/>
            <person name="Shinohara A."/>
            <person name="Yoshida Y."/>
            <person name="Fujiwara M."/>
            <person name="Mori M."/>
            <person name="Tomita M."/>
            <person name="Arakawa K."/>
        </authorList>
    </citation>
    <scope>NUCLEOTIDE SEQUENCE [LARGE SCALE GENOMIC DNA]</scope>
</reference>
<name>A0A4Y2U8A6_ARAVE</name>
<organism evidence="1 2">
    <name type="scientific">Araneus ventricosus</name>
    <name type="common">Orbweaver spider</name>
    <name type="synonym">Epeira ventricosa</name>
    <dbReference type="NCBI Taxonomy" id="182803"/>
    <lineage>
        <taxon>Eukaryota</taxon>
        <taxon>Metazoa</taxon>
        <taxon>Ecdysozoa</taxon>
        <taxon>Arthropoda</taxon>
        <taxon>Chelicerata</taxon>
        <taxon>Arachnida</taxon>
        <taxon>Araneae</taxon>
        <taxon>Araneomorphae</taxon>
        <taxon>Entelegynae</taxon>
        <taxon>Araneoidea</taxon>
        <taxon>Araneidae</taxon>
        <taxon>Araneus</taxon>
    </lineage>
</organism>
<evidence type="ECO:0000313" key="2">
    <source>
        <dbReference type="Proteomes" id="UP000499080"/>
    </source>
</evidence>
<comment type="caution">
    <text evidence="1">The sequence shown here is derived from an EMBL/GenBank/DDBJ whole genome shotgun (WGS) entry which is preliminary data.</text>
</comment>